<evidence type="ECO:0000256" key="1">
    <source>
        <dbReference type="SAM" id="MobiDB-lite"/>
    </source>
</evidence>
<comment type="caution">
    <text evidence="2">The sequence shown here is derived from an EMBL/GenBank/DDBJ whole genome shotgun (WGS) entry which is preliminary data.</text>
</comment>
<evidence type="ECO:0000313" key="2">
    <source>
        <dbReference type="EMBL" id="KAA9381381.1"/>
    </source>
</evidence>
<feature type="region of interest" description="Disordered" evidence="1">
    <location>
        <begin position="114"/>
        <end position="136"/>
    </location>
</feature>
<protein>
    <submittedName>
        <fullName evidence="2">Uncharacterized protein</fullName>
    </submittedName>
</protein>
<gene>
    <name evidence="2" type="ORF">F5972_00580</name>
</gene>
<accession>A0A5J5K8R7</accession>
<dbReference type="EMBL" id="VYTZ01000001">
    <property type="protein sequence ID" value="KAA9381381.1"/>
    <property type="molecule type" value="Genomic_DNA"/>
</dbReference>
<proteinExistence type="predicted"/>
<evidence type="ECO:0000313" key="3">
    <source>
        <dbReference type="Proteomes" id="UP000327011"/>
    </source>
</evidence>
<dbReference type="Proteomes" id="UP000327011">
    <property type="component" value="Unassembled WGS sequence"/>
</dbReference>
<keyword evidence="3" id="KW-1185">Reference proteome</keyword>
<dbReference type="AlphaFoldDB" id="A0A5J5K8R7"/>
<sequence length="136" mass="14269">MDGVGLAARELRDHEGACQSRHAFRIDNLDGDGGPSRALNQVIELLQHRFGSADPAAQHAFVDEGQVSRGFVPIEDPLPLHTSFDMLLHLFATDLPSSAEQMPGVRLGLEEAGDQEGVPGTEDAGGGLGGCTVDPG</sequence>
<name>A0A5J5K8R7_9ACTN</name>
<reference evidence="2 3" key="1">
    <citation type="submission" date="2019-09" db="EMBL/GenBank/DDBJ databases">
        <title>Screening of Novel Bioactive Compounds from Soil-Associated.</title>
        <authorList>
            <person name="Gong X."/>
        </authorList>
    </citation>
    <scope>NUCLEOTIDE SEQUENCE [LARGE SCALE GENOMIC DNA]</scope>
    <source>
        <strain evidence="2 3">Gxj-6</strain>
    </source>
</reference>
<organism evidence="2 3">
    <name type="scientific">Microbispora cellulosiformans</name>
    <dbReference type="NCBI Taxonomy" id="2614688"/>
    <lineage>
        <taxon>Bacteria</taxon>
        <taxon>Bacillati</taxon>
        <taxon>Actinomycetota</taxon>
        <taxon>Actinomycetes</taxon>
        <taxon>Streptosporangiales</taxon>
        <taxon>Streptosporangiaceae</taxon>
        <taxon>Microbispora</taxon>
    </lineage>
</organism>